<dbReference type="PANTHER" id="PTHR48100">
    <property type="entry name" value="BROAD-SPECIFICITY PHOSPHATASE YOR283W-RELATED"/>
    <property type="match status" value="1"/>
</dbReference>
<gene>
    <name evidence="1" type="ORF">NM961_17275</name>
</gene>
<dbReference type="InterPro" id="IPR013078">
    <property type="entry name" value="His_Pase_superF_clade-1"/>
</dbReference>
<name>A0ABT1QW26_9GAMM</name>
<protein>
    <submittedName>
        <fullName evidence="1">Histidine phosphatase family protein</fullName>
    </submittedName>
</protein>
<accession>A0ABT1QW26</accession>
<evidence type="ECO:0000313" key="1">
    <source>
        <dbReference type="EMBL" id="MCQ4166473.1"/>
    </source>
</evidence>
<dbReference type="PANTHER" id="PTHR48100:SF1">
    <property type="entry name" value="HISTIDINE PHOSPHATASE FAMILY PROTEIN-RELATED"/>
    <property type="match status" value="1"/>
</dbReference>
<dbReference type="Gene3D" id="3.40.50.1240">
    <property type="entry name" value="Phosphoglycerate mutase-like"/>
    <property type="match status" value="1"/>
</dbReference>
<organism evidence="1 2">
    <name type="scientific">Tahibacter harae</name>
    <dbReference type="NCBI Taxonomy" id="2963937"/>
    <lineage>
        <taxon>Bacteria</taxon>
        <taxon>Pseudomonadati</taxon>
        <taxon>Pseudomonadota</taxon>
        <taxon>Gammaproteobacteria</taxon>
        <taxon>Lysobacterales</taxon>
        <taxon>Rhodanobacteraceae</taxon>
        <taxon>Tahibacter</taxon>
    </lineage>
</organism>
<dbReference type="Proteomes" id="UP001165498">
    <property type="component" value="Unassembled WGS sequence"/>
</dbReference>
<evidence type="ECO:0000313" key="2">
    <source>
        <dbReference type="Proteomes" id="UP001165498"/>
    </source>
</evidence>
<dbReference type="EMBL" id="JANFQO010000017">
    <property type="protein sequence ID" value="MCQ4166473.1"/>
    <property type="molecule type" value="Genomic_DNA"/>
</dbReference>
<sequence length="195" mass="20987">MLMRLTLMRHGATGQPSYRGRIDDPLSALGWEQSHAAVAGLGWDFIVSSTLRRCAEFAAQLSATRGIPLCPDVRLVEYDFGAWQGVTVAQLEREQPSALAAYRADPQRCPPPQGEDFAAFGRRIAAALDQAVETALASGHRRVLVLTHGAVIRWVQCHLAALPFGAMAETSIANASLHAVAWPRAASPEPRIPAA</sequence>
<dbReference type="SUPFAM" id="SSF53254">
    <property type="entry name" value="Phosphoglycerate mutase-like"/>
    <property type="match status" value="1"/>
</dbReference>
<dbReference type="InterPro" id="IPR050275">
    <property type="entry name" value="PGM_Phosphatase"/>
</dbReference>
<dbReference type="InterPro" id="IPR029033">
    <property type="entry name" value="His_PPase_superfam"/>
</dbReference>
<reference evidence="1" key="1">
    <citation type="submission" date="2022-07" db="EMBL/GenBank/DDBJ databases">
        <title>Tahibacter sp., a new gammaproteobacterium isolated from the silt sample collected at pig farm.</title>
        <authorList>
            <person name="Chen H."/>
        </authorList>
    </citation>
    <scope>NUCLEOTIDE SEQUENCE</scope>
    <source>
        <strain evidence="1">P2K</strain>
    </source>
</reference>
<dbReference type="Pfam" id="PF00300">
    <property type="entry name" value="His_Phos_1"/>
    <property type="match status" value="1"/>
</dbReference>
<comment type="caution">
    <text evidence="1">The sequence shown here is derived from an EMBL/GenBank/DDBJ whole genome shotgun (WGS) entry which is preliminary data.</text>
</comment>
<dbReference type="SMART" id="SM00855">
    <property type="entry name" value="PGAM"/>
    <property type="match status" value="1"/>
</dbReference>
<dbReference type="CDD" id="cd07067">
    <property type="entry name" value="HP_PGM_like"/>
    <property type="match status" value="1"/>
</dbReference>
<keyword evidence="2" id="KW-1185">Reference proteome</keyword>
<proteinExistence type="predicted"/>